<evidence type="ECO:0000256" key="7">
    <source>
        <dbReference type="PIRSR" id="PIRSR639901-1"/>
    </source>
</evidence>
<keyword evidence="9" id="KW-1133">Transmembrane helix</keyword>
<dbReference type="STRING" id="651182.TOL2_C12450"/>
<keyword evidence="4 9" id="KW-0808">Transferase</keyword>
<evidence type="ECO:0000256" key="5">
    <source>
        <dbReference type="ARBA" id="ARBA00031445"/>
    </source>
</evidence>
<evidence type="ECO:0000313" key="12">
    <source>
        <dbReference type="Proteomes" id="UP000007347"/>
    </source>
</evidence>
<dbReference type="InterPro" id="IPR038107">
    <property type="entry name" value="Glycos_transf_N_sf"/>
</dbReference>
<feature type="domain" description="3-deoxy-D-manno-octulosonic-acid transferase N-terminal" evidence="10">
    <location>
        <begin position="36"/>
        <end position="227"/>
    </location>
</feature>
<dbReference type="UniPathway" id="UPA00958"/>
<comment type="similarity">
    <text evidence="9">Belongs to the glycosyltransferase group 1 family.</text>
</comment>
<gene>
    <name evidence="11" type="primary">waaA</name>
    <name evidence="11" type="ordered locus">TOL2_C12450</name>
</gene>
<sequence length="452" mass="51448">MIFLYKIILNILFVLFLPCLPFVCFFSEKRRATLGLRFGFSTGLTPKQPGKKRLWIHALSVGEVISAVPFVRALKEHRIGLDIVFTASTKTGFDMANQLFLKDNTRLPDQSAEQLVDQLGYFPFDLGYCVKKISRQINPDAVVIVETDLWPNFLYEMKKNKIPVMLINARLSKRSLKGYLLFKNFSSMFFSSLIVIMAQTPLDKKRFQRLGIDEKKILVAGNIKFDQPFEDMDERGLDAMRDRFGIQKNTQVLVAGSTHDGEEKLLCNIYKKSKKNFPGLLMILAPRDTKRCSAIKSYFLSREVHTVFLSTLDSLKEMDNPEKMNDTRDCPDVVLVDKMGELSRLYAICDVAFVGGSMVRQGGHNPLEAAAFSKPVLFGPDMSDFLMISTLMMDHGGAKMVESEQNLGKEIEILLKDKQIRQQMGRRNFEIFSQNSGAVQRIIQQMECLDIV</sequence>
<dbReference type="EC" id="2.4.99.12" evidence="2 9"/>
<dbReference type="GO" id="GO:0005886">
    <property type="term" value="C:plasma membrane"/>
    <property type="evidence" value="ECO:0007669"/>
    <property type="project" value="UniProtKB-SubCell"/>
</dbReference>
<dbReference type="PANTHER" id="PTHR42755">
    <property type="entry name" value="3-DEOXY-MANNO-OCTULOSONATE CYTIDYLYLTRANSFERASE"/>
    <property type="match status" value="1"/>
</dbReference>
<keyword evidence="9" id="KW-0812">Transmembrane</keyword>
<reference evidence="11 12" key="1">
    <citation type="journal article" date="2013" name="Environ. Microbiol.">
        <title>Complete genome, catabolic sub-proteomes and key-metabolites of Desulfobacula toluolica Tol2, a marine, aromatic compound-degrading, sulfate-reducing bacterium.</title>
        <authorList>
            <person name="Wohlbrand L."/>
            <person name="Jacob J.H."/>
            <person name="Kube M."/>
            <person name="Mussmann M."/>
            <person name="Jarling R."/>
            <person name="Beck A."/>
            <person name="Amann R."/>
            <person name="Wilkes H."/>
            <person name="Reinhardt R."/>
            <person name="Rabus R."/>
        </authorList>
    </citation>
    <scope>NUCLEOTIDE SEQUENCE [LARGE SCALE GENOMIC DNA]</scope>
    <source>
        <strain evidence="12">DSM 7467 / Tol2</strain>
    </source>
</reference>
<comment type="subcellular location">
    <subcellularLocation>
        <location evidence="9">Cell membrane</location>
    </subcellularLocation>
</comment>
<dbReference type="Gene3D" id="3.40.50.2000">
    <property type="entry name" value="Glycogen Phosphorylase B"/>
    <property type="match status" value="1"/>
</dbReference>
<dbReference type="SUPFAM" id="SSF53756">
    <property type="entry name" value="UDP-Glycosyltransferase/glycogen phosphorylase"/>
    <property type="match status" value="1"/>
</dbReference>
<feature type="site" description="Transition state stabilizer" evidence="8">
    <location>
        <position position="146"/>
    </location>
</feature>
<evidence type="ECO:0000256" key="2">
    <source>
        <dbReference type="ARBA" id="ARBA00012621"/>
    </source>
</evidence>
<feature type="transmembrane region" description="Helical" evidence="9">
    <location>
        <begin position="6"/>
        <end position="27"/>
    </location>
</feature>
<evidence type="ECO:0000313" key="11">
    <source>
        <dbReference type="EMBL" id="CCK79408.1"/>
    </source>
</evidence>
<evidence type="ECO:0000256" key="4">
    <source>
        <dbReference type="ARBA" id="ARBA00022679"/>
    </source>
</evidence>
<dbReference type="GO" id="GO:0009245">
    <property type="term" value="P:lipid A biosynthetic process"/>
    <property type="evidence" value="ECO:0007669"/>
    <property type="project" value="TreeGrafter"/>
</dbReference>
<name>K0NHV2_DESTT</name>
<dbReference type="HOGENOM" id="CLU_036146_2_1_7"/>
<dbReference type="PANTHER" id="PTHR42755:SF1">
    <property type="entry name" value="3-DEOXY-D-MANNO-OCTULOSONIC ACID TRANSFERASE, MITOCHONDRIAL-RELATED"/>
    <property type="match status" value="1"/>
</dbReference>
<comment type="pathway">
    <text evidence="1 9">Bacterial outer membrane biogenesis; LPS core biosynthesis.</text>
</comment>
<comment type="catalytic activity">
    <reaction evidence="6 9">
        <text>lipid IVA (E. coli) + CMP-3-deoxy-beta-D-manno-octulosonate = alpha-Kdo-(2-&gt;6)-lipid IVA (E. coli) + CMP + H(+)</text>
        <dbReference type="Rhea" id="RHEA:28066"/>
        <dbReference type="ChEBI" id="CHEBI:15378"/>
        <dbReference type="ChEBI" id="CHEBI:58603"/>
        <dbReference type="ChEBI" id="CHEBI:60364"/>
        <dbReference type="ChEBI" id="CHEBI:60377"/>
        <dbReference type="ChEBI" id="CHEBI:85987"/>
        <dbReference type="EC" id="2.4.99.12"/>
    </reaction>
</comment>
<evidence type="ECO:0000259" key="10">
    <source>
        <dbReference type="Pfam" id="PF04413"/>
    </source>
</evidence>
<dbReference type="InterPro" id="IPR039901">
    <property type="entry name" value="Kdotransferase"/>
</dbReference>
<feature type="site" description="Transition state stabilizer" evidence="8">
    <location>
        <position position="224"/>
    </location>
</feature>
<dbReference type="EMBL" id="FO203503">
    <property type="protein sequence ID" value="CCK79408.1"/>
    <property type="molecule type" value="Genomic_DNA"/>
</dbReference>
<evidence type="ECO:0000256" key="8">
    <source>
        <dbReference type="PIRSR" id="PIRSR639901-2"/>
    </source>
</evidence>
<comment type="caution">
    <text evidence="9">Lacks conserved residue(s) required for the propagation of feature annotation.</text>
</comment>
<accession>K0NHV2</accession>
<keyword evidence="9" id="KW-1003">Cell membrane</keyword>
<protein>
    <recommendedName>
        <fullName evidence="3 9">3-deoxy-D-manno-octulosonic acid transferase</fullName>
        <shortName evidence="9">Kdo transferase</shortName>
        <ecNumber evidence="2 9">2.4.99.12</ecNumber>
    </recommendedName>
    <alternativeName>
        <fullName evidence="5 9">Lipid IV(A) 3-deoxy-D-manno-octulosonic acid transferase</fullName>
    </alternativeName>
</protein>
<dbReference type="PATRIC" id="fig|651182.5.peg.1497"/>
<dbReference type="GO" id="GO:0043842">
    <property type="term" value="F:Kdo transferase activity"/>
    <property type="evidence" value="ECO:0007669"/>
    <property type="project" value="UniProtKB-EC"/>
</dbReference>
<dbReference type="GO" id="GO:0009244">
    <property type="term" value="P:lipopolysaccharide core region biosynthetic process"/>
    <property type="evidence" value="ECO:0007669"/>
    <property type="project" value="UniProtKB-UniRule"/>
</dbReference>
<keyword evidence="12" id="KW-1185">Reference proteome</keyword>
<evidence type="ECO:0000256" key="6">
    <source>
        <dbReference type="ARBA" id="ARBA00049183"/>
    </source>
</evidence>
<organism evidence="11 12">
    <name type="scientific">Desulfobacula toluolica (strain DSM 7467 / Tol2)</name>
    <dbReference type="NCBI Taxonomy" id="651182"/>
    <lineage>
        <taxon>Bacteria</taxon>
        <taxon>Pseudomonadati</taxon>
        <taxon>Thermodesulfobacteriota</taxon>
        <taxon>Desulfobacteria</taxon>
        <taxon>Desulfobacterales</taxon>
        <taxon>Desulfobacteraceae</taxon>
        <taxon>Desulfobacula</taxon>
    </lineage>
</organism>
<feature type="active site" description="Proton acceptor" evidence="7">
    <location>
        <position position="63"/>
    </location>
</feature>
<dbReference type="AlphaFoldDB" id="K0NHV2"/>
<keyword evidence="9" id="KW-0448">Lipopolysaccharide biosynthesis</keyword>
<keyword evidence="9" id="KW-0472">Membrane</keyword>
<evidence type="ECO:0000256" key="9">
    <source>
        <dbReference type="RuleBase" id="RU365103"/>
    </source>
</evidence>
<evidence type="ECO:0000256" key="3">
    <source>
        <dbReference type="ARBA" id="ARBA00019077"/>
    </source>
</evidence>
<dbReference type="Pfam" id="PF04413">
    <property type="entry name" value="Glycos_transf_N"/>
    <property type="match status" value="1"/>
</dbReference>
<dbReference type="Proteomes" id="UP000007347">
    <property type="component" value="Chromosome"/>
</dbReference>
<dbReference type="InterPro" id="IPR007507">
    <property type="entry name" value="Glycos_transf_N"/>
</dbReference>
<dbReference type="KEGG" id="dto:TOL2_C12450"/>
<proteinExistence type="inferred from homology"/>
<evidence type="ECO:0000256" key="1">
    <source>
        <dbReference type="ARBA" id="ARBA00004713"/>
    </source>
</evidence>
<feature type="transmembrane region" description="Helical" evidence="9">
    <location>
        <begin position="180"/>
        <end position="198"/>
    </location>
</feature>
<comment type="function">
    <text evidence="9">Involved in lipopolysaccharide (LPS) biosynthesis. Catalyzes the transfer of 3-deoxy-D-manno-octulosonate (Kdo) residue(s) from CMP-Kdo to lipid IV(A), the tetraacyldisaccharide-1,4'-bisphosphate precursor of lipid A.</text>
</comment>
<dbReference type="Gene3D" id="3.40.50.11720">
    <property type="entry name" value="3-Deoxy-D-manno-octulosonic-acid transferase, N-terminal domain"/>
    <property type="match status" value="1"/>
</dbReference>